<evidence type="ECO:0000256" key="5">
    <source>
        <dbReference type="ARBA" id="ARBA00022825"/>
    </source>
</evidence>
<keyword evidence="2 6" id="KW-0645">Protease</keyword>
<comment type="similarity">
    <text evidence="1 6">Belongs to the peptidase S1B family.</text>
</comment>
<evidence type="ECO:0000256" key="2">
    <source>
        <dbReference type="ARBA" id="ARBA00022670"/>
    </source>
</evidence>
<evidence type="ECO:0000256" key="3">
    <source>
        <dbReference type="ARBA" id="ARBA00022729"/>
    </source>
</evidence>
<organism evidence="8 9">
    <name type="scientific">Rhodobacter maris</name>
    <dbReference type="NCBI Taxonomy" id="446682"/>
    <lineage>
        <taxon>Bacteria</taxon>
        <taxon>Pseudomonadati</taxon>
        <taxon>Pseudomonadota</taxon>
        <taxon>Alphaproteobacteria</taxon>
        <taxon>Rhodobacterales</taxon>
        <taxon>Rhodobacter group</taxon>
        <taxon>Rhodobacter</taxon>
    </lineage>
</organism>
<dbReference type="SUPFAM" id="SSF50494">
    <property type="entry name" value="Trypsin-like serine proteases"/>
    <property type="match status" value="1"/>
</dbReference>
<dbReference type="Pfam" id="PF13365">
    <property type="entry name" value="Trypsin_2"/>
    <property type="match status" value="1"/>
</dbReference>
<dbReference type="GO" id="GO:0008236">
    <property type="term" value="F:serine-type peptidase activity"/>
    <property type="evidence" value="ECO:0007669"/>
    <property type="project" value="UniProtKB-KW"/>
</dbReference>
<accession>A0A285S7E6</accession>
<evidence type="ECO:0000313" key="8">
    <source>
        <dbReference type="EMBL" id="SOC03422.1"/>
    </source>
</evidence>
<dbReference type="GO" id="GO:0006508">
    <property type="term" value="P:proteolysis"/>
    <property type="evidence" value="ECO:0007669"/>
    <property type="project" value="UniProtKB-KW"/>
</dbReference>
<feature type="region of interest" description="Disordered" evidence="7">
    <location>
        <begin position="71"/>
        <end position="101"/>
    </location>
</feature>
<evidence type="ECO:0000256" key="7">
    <source>
        <dbReference type="SAM" id="MobiDB-lite"/>
    </source>
</evidence>
<evidence type="ECO:0000256" key="6">
    <source>
        <dbReference type="RuleBase" id="RU004296"/>
    </source>
</evidence>
<dbReference type="EC" id="3.4.21.-" evidence="6"/>
<evidence type="ECO:0000313" key="9">
    <source>
        <dbReference type="Proteomes" id="UP000219111"/>
    </source>
</evidence>
<dbReference type="Proteomes" id="UP000219111">
    <property type="component" value="Unassembled WGS sequence"/>
</dbReference>
<keyword evidence="3" id="KW-0732">Signal</keyword>
<keyword evidence="4 6" id="KW-0378">Hydrolase</keyword>
<keyword evidence="5 6" id="KW-0720">Serine protease</keyword>
<keyword evidence="9" id="KW-1185">Reference proteome</keyword>
<dbReference type="AlphaFoldDB" id="A0A285S7E6"/>
<evidence type="ECO:0000256" key="1">
    <source>
        <dbReference type="ARBA" id="ARBA00008764"/>
    </source>
</evidence>
<dbReference type="InterPro" id="IPR009003">
    <property type="entry name" value="Peptidase_S1_PA"/>
</dbReference>
<name>A0A285S7E6_9RHOB</name>
<sequence length="437" mass="46559">MQTLSKFILQLPLEGQDLTGFCRDPIGYLDAQGYSTAGLPRRVGILSPDAMIDVTTVKALRELLQIHRLPEPAGDDAEDAPFESPKPAPAGNEAAASKSPALPERRILAAPALIFPNTPAEPVENIVAAPQAEAAAASTKPGLPFPVFAKAFHKRKALCKAHLRRGAESAPLLRAASPPAPDLGPLPDAGQSGMVALRRIIGPAPDTGVGTAESAAAEAIILADDRVQVSDTFSQPFRWLCRLEITAATGSKWLGTGWFISPGVIVTAGHCVFMHNHGGWAQSITAHVGQNSARVERSVLATHYATTRGWAESRDAAHDYGVIFAEPADQGYFGYGVLSDTMISGALANISGYPQDKPPGTMWGHTKELRPPQPQTLFYEIDTFGGMSGAPVVMWDGQDYVAIGIHNYGDTTANSASRITEEVFYNLERWKAFGASV</sequence>
<proteinExistence type="inferred from homology"/>
<gene>
    <name evidence="8" type="ORF">SAMN05877831_103358</name>
</gene>
<dbReference type="PANTHER" id="PTHR15462">
    <property type="entry name" value="SERINE PROTEASE"/>
    <property type="match status" value="1"/>
</dbReference>
<dbReference type="InterPro" id="IPR050966">
    <property type="entry name" value="Glutamyl_endopeptidase"/>
</dbReference>
<protein>
    <recommendedName>
        <fullName evidence="6">Serine protease</fullName>
        <ecNumber evidence="6">3.4.21.-</ecNumber>
    </recommendedName>
</protein>
<evidence type="ECO:0000256" key="4">
    <source>
        <dbReference type="ARBA" id="ARBA00022801"/>
    </source>
</evidence>
<dbReference type="InterPro" id="IPR008256">
    <property type="entry name" value="Peptidase_S1B"/>
</dbReference>
<dbReference type="Gene3D" id="2.40.10.10">
    <property type="entry name" value="Trypsin-like serine proteases"/>
    <property type="match status" value="2"/>
</dbReference>
<dbReference type="EMBL" id="OBMT01000003">
    <property type="protein sequence ID" value="SOC03422.1"/>
    <property type="molecule type" value="Genomic_DNA"/>
</dbReference>
<dbReference type="InterPro" id="IPR043504">
    <property type="entry name" value="Peptidase_S1_PA_chymotrypsin"/>
</dbReference>
<reference evidence="9" key="1">
    <citation type="submission" date="2017-08" db="EMBL/GenBank/DDBJ databases">
        <authorList>
            <person name="Varghese N."/>
            <person name="Submissions S."/>
        </authorList>
    </citation>
    <scope>NUCLEOTIDE SEQUENCE [LARGE SCALE GENOMIC DNA]</scope>
    <source>
        <strain evidence="9">JA276</strain>
    </source>
</reference>
<dbReference type="PANTHER" id="PTHR15462:SF8">
    <property type="entry name" value="SERINE PROTEASE"/>
    <property type="match status" value="1"/>
</dbReference>
<dbReference type="PRINTS" id="PR00839">
    <property type="entry name" value="V8PROTEASE"/>
</dbReference>